<accession>A0A6M0P8U7</accession>
<evidence type="ECO:0000313" key="2">
    <source>
        <dbReference type="Proteomes" id="UP000476934"/>
    </source>
</evidence>
<reference evidence="1 2" key="1">
    <citation type="submission" date="2020-02" db="EMBL/GenBank/DDBJ databases">
        <authorList>
            <person name="Feng H."/>
        </authorList>
    </citation>
    <scope>NUCLEOTIDE SEQUENCE [LARGE SCALE GENOMIC DNA]</scope>
    <source>
        <strain evidence="1 2">Gsoil 114</strain>
    </source>
</reference>
<dbReference type="SUPFAM" id="SSF159173">
    <property type="entry name" value="YkvR-like"/>
    <property type="match status" value="1"/>
</dbReference>
<dbReference type="EMBL" id="JAAIWK010000020">
    <property type="protein sequence ID" value="NEY20715.1"/>
    <property type="molecule type" value="Genomic_DNA"/>
</dbReference>
<dbReference type="InterPro" id="IPR021596">
    <property type="entry name" value="DUF3219"/>
</dbReference>
<dbReference type="Gene3D" id="2.40.30.80">
    <property type="entry name" value="YkvR-like"/>
    <property type="match status" value="1"/>
</dbReference>
<proteinExistence type="predicted"/>
<name>A0A6M0P8U7_9BACI</name>
<keyword evidence="2" id="KW-1185">Reference proteome</keyword>
<dbReference type="AlphaFoldDB" id="A0A6M0P8U7"/>
<protein>
    <submittedName>
        <fullName evidence="1">DUF3219 family protein</fullName>
    </submittedName>
</protein>
<evidence type="ECO:0000313" key="1">
    <source>
        <dbReference type="EMBL" id="NEY20715.1"/>
    </source>
</evidence>
<comment type="caution">
    <text evidence="1">The sequence shown here is derived from an EMBL/GenBank/DDBJ whole genome shotgun (WGS) entry which is preliminary data.</text>
</comment>
<sequence>MERWIKMVSAIKINDRTINITQFQEEYNKQSKYTIRFSFHVKGGLEYHDITALLYNDSFHIVIPDRKRDFTAVIQEYYTSIGDFADEDTTATFTLTLLEI</sequence>
<organism evidence="1 2">
    <name type="scientific">Heyndrickxia ginsengihumi</name>
    <dbReference type="NCBI Taxonomy" id="363870"/>
    <lineage>
        <taxon>Bacteria</taxon>
        <taxon>Bacillati</taxon>
        <taxon>Bacillota</taxon>
        <taxon>Bacilli</taxon>
        <taxon>Bacillales</taxon>
        <taxon>Bacillaceae</taxon>
        <taxon>Heyndrickxia</taxon>
    </lineage>
</organism>
<reference evidence="1 2" key="2">
    <citation type="submission" date="2020-03" db="EMBL/GenBank/DDBJ databases">
        <title>Bacillus aquiflavi sp. nov., isolated from yellow water of strong flavor Chinese baijiu in Yibin region of China.</title>
        <authorList>
            <person name="Xie J."/>
        </authorList>
    </citation>
    <scope>NUCLEOTIDE SEQUENCE [LARGE SCALE GENOMIC DNA]</scope>
    <source>
        <strain evidence="1 2">Gsoil 114</strain>
    </source>
</reference>
<dbReference type="InterPro" id="IPR023105">
    <property type="entry name" value="YkvR-like_sf"/>
</dbReference>
<gene>
    <name evidence="1" type="ORF">G4D61_12175</name>
</gene>
<dbReference type="Proteomes" id="UP000476934">
    <property type="component" value="Unassembled WGS sequence"/>
</dbReference>
<dbReference type="RefSeq" id="WP_163174061.1">
    <property type="nucleotide sequence ID" value="NZ_JAAIWK010000020.1"/>
</dbReference>
<dbReference type="Pfam" id="PF11514">
    <property type="entry name" value="DUF3219"/>
    <property type="match status" value="1"/>
</dbReference>